<reference evidence="3" key="1">
    <citation type="journal article" date="2020" name="Front. Microbiol.">
        <title>Phenotypic and Genetic Characterization of the Cheese Ripening Yeast Geotrichum candidum.</title>
        <authorList>
            <person name="Perkins V."/>
            <person name="Vignola S."/>
            <person name="Lessard M.H."/>
            <person name="Plante P.L."/>
            <person name="Corbeil J."/>
            <person name="Dugat-Bony E."/>
            <person name="Frenette M."/>
            <person name="Labrie S."/>
        </authorList>
    </citation>
    <scope>NUCLEOTIDE SEQUENCE</scope>
    <source>
        <strain evidence="3">LMA-70</strain>
    </source>
</reference>
<dbReference type="EMBL" id="QQZK01000049">
    <property type="protein sequence ID" value="KAF5100287.1"/>
    <property type="molecule type" value="Genomic_DNA"/>
</dbReference>
<dbReference type="Pfam" id="PF10276">
    <property type="entry name" value="zf-CHCC"/>
    <property type="match status" value="1"/>
</dbReference>
<dbReference type="InterPro" id="IPR019401">
    <property type="entry name" value="Znf_CHCC"/>
</dbReference>
<dbReference type="GO" id="GO:0005739">
    <property type="term" value="C:mitochondrion"/>
    <property type="evidence" value="ECO:0007669"/>
    <property type="project" value="GOC"/>
</dbReference>
<sequence length="514" mass="56096">MIAARSLATKSISRVAANSARVFSTTSRTQYLVPSDEQQAAAVQKQSPNRAETWAESQKPRSEALKGVRTLQRNLEQQPQPYAAIDLISKVPIIYLHDNTAVCDGGKGVQGHPKIFINLDKPKAHACLYCIEAAQAFTHKHKTVELPGSNGNRTQVCARYYWSIPADQNAASVALDGLSNISESPTALLLLRHVPAAADEQALFDAMRRVAPDRATPTRVLLIRRKGPVFNFAAGLAFVEFRSVEAASKVMYAVEGAGARRRTIPETVLDGVQFSFTSLGAFEIAGYPYHYSFLSSGGVRLQYSNNDYYVSEYPVPAGSPEDTEASGAAQSEETAVANFNTATAAVPDQTTSPPVPTAVLNPLIQESQGFQKRKTGSAAVPSSIRKKMKQWQTKHDELFEEVRQRKREAAAVATGDMPAIPSPSASSSMGDTIADNTVGATTTISYGDYNRLNCFLCYRHFTSSENLRNHECHSDLHRMNLLDPRAVTRANRIHAALTSPNKMQKRAVTPDLII</sequence>
<dbReference type="GO" id="GO:0003676">
    <property type="term" value="F:nucleic acid binding"/>
    <property type="evidence" value="ECO:0007669"/>
    <property type="project" value="InterPro"/>
</dbReference>
<dbReference type="PANTHER" id="PTHR13156">
    <property type="entry name" value="NADH-UBIQUINONE OXIDOREDUCTASE 13 KD-A SUBUNIT"/>
    <property type="match status" value="1"/>
</dbReference>
<name>A0A9P5G4J9_GEOCN</name>
<dbReference type="GO" id="GO:0006120">
    <property type="term" value="P:mitochondrial electron transport, NADH to ubiquinone"/>
    <property type="evidence" value="ECO:0007669"/>
    <property type="project" value="TreeGrafter"/>
</dbReference>
<evidence type="ECO:0000259" key="2">
    <source>
        <dbReference type="Pfam" id="PF10276"/>
    </source>
</evidence>
<protein>
    <recommendedName>
        <fullName evidence="2">Zinc finger CHCC-type domain-containing protein</fullName>
    </recommendedName>
</protein>
<evidence type="ECO:0000313" key="3">
    <source>
        <dbReference type="EMBL" id="KAF5100287.1"/>
    </source>
</evidence>
<feature type="domain" description="Zinc finger CHCC-type" evidence="2">
    <location>
        <begin position="99"/>
        <end position="130"/>
    </location>
</feature>
<evidence type="ECO:0000256" key="1">
    <source>
        <dbReference type="SAM" id="MobiDB-lite"/>
    </source>
</evidence>
<proteinExistence type="predicted"/>
<evidence type="ECO:0000313" key="4">
    <source>
        <dbReference type="Proteomes" id="UP000750522"/>
    </source>
</evidence>
<gene>
    <name evidence="3" type="ORF">DV451_002638</name>
</gene>
<dbReference type="SUPFAM" id="SSF54928">
    <property type="entry name" value="RNA-binding domain, RBD"/>
    <property type="match status" value="1"/>
</dbReference>
<feature type="region of interest" description="Disordered" evidence="1">
    <location>
        <begin position="44"/>
        <end position="63"/>
    </location>
</feature>
<reference evidence="3" key="2">
    <citation type="submission" date="2020-01" db="EMBL/GenBank/DDBJ databases">
        <authorList>
            <person name="Perkins V."/>
            <person name="Lessard M.-H."/>
            <person name="Dugat-Bony E."/>
            <person name="Frenette M."/>
            <person name="Labrie S."/>
        </authorList>
    </citation>
    <scope>NUCLEOTIDE SEQUENCE</scope>
    <source>
        <strain evidence="3">LMA-70</strain>
    </source>
</reference>
<dbReference type="AlphaFoldDB" id="A0A9P5G4J9"/>
<dbReference type="PANTHER" id="PTHR13156:SF0">
    <property type="entry name" value="NADH DEHYDROGENASE [UBIQUINONE] IRON-SULFUR PROTEIN 6, MITOCHONDRIAL"/>
    <property type="match status" value="1"/>
</dbReference>
<dbReference type="Proteomes" id="UP000750522">
    <property type="component" value="Unassembled WGS sequence"/>
</dbReference>
<dbReference type="Gene3D" id="2.60.260.40">
    <property type="entry name" value="q5lls5 like domains"/>
    <property type="match status" value="1"/>
</dbReference>
<organism evidence="3 4">
    <name type="scientific">Geotrichum candidum</name>
    <name type="common">Oospora lactis</name>
    <name type="synonym">Dipodascus geotrichum</name>
    <dbReference type="NCBI Taxonomy" id="1173061"/>
    <lineage>
        <taxon>Eukaryota</taxon>
        <taxon>Fungi</taxon>
        <taxon>Dikarya</taxon>
        <taxon>Ascomycota</taxon>
        <taxon>Saccharomycotina</taxon>
        <taxon>Dipodascomycetes</taxon>
        <taxon>Dipodascales</taxon>
        <taxon>Dipodascaceae</taxon>
        <taxon>Geotrichum</taxon>
    </lineage>
</organism>
<comment type="caution">
    <text evidence="3">The sequence shown here is derived from an EMBL/GenBank/DDBJ whole genome shotgun (WGS) entry which is preliminary data.</text>
</comment>
<accession>A0A9P5G4J9</accession>
<dbReference type="InterPro" id="IPR035979">
    <property type="entry name" value="RBD_domain_sf"/>
</dbReference>